<dbReference type="PROSITE" id="PS50865">
    <property type="entry name" value="ZF_MYND_2"/>
    <property type="match status" value="1"/>
</dbReference>
<feature type="domain" description="MYND-type" evidence="5">
    <location>
        <begin position="341"/>
        <end position="381"/>
    </location>
</feature>
<keyword evidence="1" id="KW-0479">Metal-binding</keyword>
<dbReference type="Gene3D" id="6.10.140.2220">
    <property type="match status" value="1"/>
</dbReference>
<evidence type="ECO:0000313" key="7">
    <source>
        <dbReference type="Proteomes" id="UP001190700"/>
    </source>
</evidence>
<reference evidence="6 7" key="1">
    <citation type="journal article" date="2015" name="Genome Biol. Evol.">
        <title>Comparative Genomics of a Bacterivorous Green Alga Reveals Evolutionary Causalities and Consequences of Phago-Mixotrophic Mode of Nutrition.</title>
        <authorList>
            <person name="Burns J.A."/>
            <person name="Paasch A."/>
            <person name="Narechania A."/>
            <person name="Kim E."/>
        </authorList>
    </citation>
    <scope>NUCLEOTIDE SEQUENCE [LARGE SCALE GENOMIC DNA]</scope>
    <source>
        <strain evidence="6 7">PLY_AMNH</strain>
    </source>
</reference>
<evidence type="ECO:0000256" key="2">
    <source>
        <dbReference type="ARBA" id="ARBA00022771"/>
    </source>
</evidence>
<evidence type="ECO:0000256" key="4">
    <source>
        <dbReference type="PROSITE-ProRule" id="PRU00134"/>
    </source>
</evidence>
<proteinExistence type="predicted"/>
<keyword evidence="2 4" id="KW-0863">Zinc-finger</keyword>
<organism evidence="6 7">
    <name type="scientific">Cymbomonas tetramitiformis</name>
    <dbReference type="NCBI Taxonomy" id="36881"/>
    <lineage>
        <taxon>Eukaryota</taxon>
        <taxon>Viridiplantae</taxon>
        <taxon>Chlorophyta</taxon>
        <taxon>Pyramimonadophyceae</taxon>
        <taxon>Pyramimonadales</taxon>
        <taxon>Pyramimonadaceae</taxon>
        <taxon>Cymbomonas</taxon>
    </lineage>
</organism>
<gene>
    <name evidence="6" type="ORF">CYMTET_44635</name>
</gene>
<sequence>MTRTRLRKFQAFSQNDWRRCKHADLVNEDYALLYELSDVSDQICMYWTVSAASACIERFDINVRNFLNTFIHGGMMKQTTFEDTCKKCASKEIDEGEVVAHLDAHLATLRKVMFSEKQLSAKIFQVICKTYKTHRSLKKIAHKISSVVAQDTDWYVVRTSRDIMDTTLKILTPKWWELFNEFVDDMEQQRPCAWDIELRRDILERKLRQIGTEFFWSCKEATDLVVGTILSRGDLSDYNSLDEYWNACMEGIITTAFAFAEDKVCRSASWVICDEIGVVNRKVRDIDERKRVIADYIENMPLDHIPAENAILRQAVTVVSAQLFRGDFHIGSAKRSYTRRCNHCECKEHTYGVFFSCIKCHTPYCSAECQRKDWNDHKHRCASYFVTSWSSDIQL</sequence>
<protein>
    <recommendedName>
        <fullName evidence="5">MYND-type domain-containing protein</fullName>
    </recommendedName>
</protein>
<evidence type="ECO:0000313" key="6">
    <source>
        <dbReference type="EMBL" id="KAK3245814.1"/>
    </source>
</evidence>
<evidence type="ECO:0000256" key="1">
    <source>
        <dbReference type="ARBA" id="ARBA00022723"/>
    </source>
</evidence>
<dbReference type="EMBL" id="LGRX02030310">
    <property type="protein sequence ID" value="KAK3245814.1"/>
    <property type="molecule type" value="Genomic_DNA"/>
</dbReference>
<accession>A0AAE0EZD4</accession>
<keyword evidence="3" id="KW-0862">Zinc</keyword>
<comment type="caution">
    <text evidence="6">The sequence shown here is derived from an EMBL/GenBank/DDBJ whole genome shotgun (WGS) entry which is preliminary data.</text>
</comment>
<dbReference type="Proteomes" id="UP001190700">
    <property type="component" value="Unassembled WGS sequence"/>
</dbReference>
<evidence type="ECO:0000256" key="3">
    <source>
        <dbReference type="ARBA" id="ARBA00022833"/>
    </source>
</evidence>
<dbReference type="InterPro" id="IPR002893">
    <property type="entry name" value="Znf_MYND"/>
</dbReference>
<name>A0AAE0EZD4_9CHLO</name>
<keyword evidence="7" id="KW-1185">Reference proteome</keyword>
<dbReference type="GO" id="GO:0008270">
    <property type="term" value="F:zinc ion binding"/>
    <property type="evidence" value="ECO:0007669"/>
    <property type="project" value="UniProtKB-KW"/>
</dbReference>
<dbReference type="AlphaFoldDB" id="A0AAE0EZD4"/>
<dbReference type="SUPFAM" id="SSF144232">
    <property type="entry name" value="HIT/MYND zinc finger-like"/>
    <property type="match status" value="1"/>
</dbReference>
<evidence type="ECO:0000259" key="5">
    <source>
        <dbReference type="PROSITE" id="PS50865"/>
    </source>
</evidence>